<protein>
    <submittedName>
        <fullName evidence="1">Uncharacterized protein</fullName>
    </submittedName>
</protein>
<evidence type="ECO:0000313" key="2">
    <source>
        <dbReference type="Proteomes" id="UP001630127"/>
    </source>
</evidence>
<accession>A0ABD2ZRM2</accession>
<organism evidence="1 2">
    <name type="scientific">Cinchona calisaya</name>
    <dbReference type="NCBI Taxonomy" id="153742"/>
    <lineage>
        <taxon>Eukaryota</taxon>
        <taxon>Viridiplantae</taxon>
        <taxon>Streptophyta</taxon>
        <taxon>Embryophyta</taxon>
        <taxon>Tracheophyta</taxon>
        <taxon>Spermatophyta</taxon>
        <taxon>Magnoliopsida</taxon>
        <taxon>eudicotyledons</taxon>
        <taxon>Gunneridae</taxon>
        <taxon>Pentapetalae</taxon>
        <taxon>asterids</taxon>
        <taxon>lamiids</taxon>
        <taxon>Gentianales</taxon>
        <taxon>Rubiaceae</taxon>
        <taxon>Cinchonoideae</taxon>
        <taxon>Cinchoneae</taxon>
        <taxon>Cinchona</taxon>
    </lineage>
</organism>
<sequence length="83" mass="9976">MRYKSWPYYEDWTEMFGEDRVTGKHAEVADALRNFTEKTEARLGMIDERIGYEHDMRESKQKVYASLNPMTWLFVEDKLLLHA</sequence>
<name>A0ABD2ZRM2_9GENT</name>
<dbReference type="EMBL" id="JBJUIK010000008">
    <property type="protein sequence ID" value="KAL3520830.1"/>
    <property type="molecule type" value="Genomic_DNA"/>
</dbReference>
<dbReference type="Proteomes" id="UP001630127">
    <property type="component" value="Unassembled WGS sequence"/>
</dbReference>
<gene>
    <name evidence="1" type="ORF">ACH5RR_018979</name>
</gene>
<reference evidence="1 2" key="1">
    <citation type="submission" date="2024-11" db="EMBL/GenBank/DDBJ databases">
        <title>A near-complete genome assembly of Cinchona calisaya.</title>
        <authorList>
            <person name="Lian D.C."/>
            <person name="Zhao X.W."/>
            <person name="Wei L."/>
        </authorList>
    </citation>
    <scope>NUCLEOTIDE SEQUENCE [LARGE SCALE GENOMIC DNA]</scope>
    <source>
        <tissue evidence="1">Nenye</tissue>
    </source>
</reference>
<evidence type="ECO:0000313" key="1">
    <source>
        <dbReference type="EMBL" id="KAL3520830.1"/>
    </source>
</evidence>
<dbReference type="AlphaFoldDB" id="A0ABD2ZRM2"/>
<proteinExistence type="predicted"/>
<comment type="caution">
    <text evidence="1">The sequence shown here is derived from an EMBL/GenBank/DDBJ whole genome shotgun (WGS) entry which is preliminary data.</text>
</comment>
<keyword evidence="2" id="KW-1185">Reference proteome</keyword>